<proteinExistence type="predicted"/>
<protein>
    <submittedName>
        <fullName evidence="2">Uncharacterized protein</fullName>
    </submittedName>
</protein>
<dbReference type="Proteomes" id="UP000620124">
    <property type="component" value="Unassembled WGS sequence"/>
</dbReference>
<feature type="transmembrane region" description="Helical" evidence="1">
    <location>
        <begin position="108"/>
        <end position="126"/>
    </location>
</feature>
<dbReference type="EMBL" id="JACAZI010000010">
    <property type="protein sequence ID" value="KAF7350087.1"/>
    <property type="molecule type" value="Genomic_DNA"/>
</dbReference>
<feature type="transmembrane region" description="Helical" evidence="1">
    <location>
        <begin position="132"/>
        <end position="156"/>
    </location>
</feature>
<accession>A0A8H6XZT1</accession>
<keyword evidence="3" id="KW-1185">Reference proteome</keyword>
<reference evidence="2" key="1">
    <citation type="submission" date="2020-05" db="EMBL/GenBank/DDBJ databases">
        <title>Mycena genomes resolve the evolution of fungal bioluminescence.</title>
        <authorList>
            <person name="Tsai I.J."/>
        </authorList>
    </citation>
    <scope>NUCLEOTIDE SEQUENCE</scope>
    <source>
        <strain evidence="2">CCC161011</strain>
    </source>
</reference>
<feature type="transmembrane region" description="Helical" evidence="1">
    <location>
        <begin position="40"/>
        <end position="66"/>
    </location>
</feature>
<name>A0A8H6XZT1_9AGAR</name>
<evidence type="ECO:0000256" key="1">
    <source>
        <dbReference type="SAM" id="Phobius"/>
    </source>
</evidence>
<evidence type="ECO:0000313" key="2">
    <source>
        <dbReference type="EMBL" id="KAF7350087.1"/>
    </source>
</evidence>
<sequence length="234" mass="25591">MNVLEIWVAAILYGIYAVLFGRAVQILFHRIRQLERQGILLGAMAALFILSTAQLFVLTVKAAIVVGETQMPLDTVETASLLIYVTSCICSDALLIYRCYVIWNDNRYIVVAPLALLVTSSVFGYMRNARIFQIFSLTTAVFVTLLTVSKVAWAAYEVRMMLSGSLRKNYINAGSAILESGFLYALFVSIHFTVFSRGSSAAPVIFAAVGQIVGDSTDINHCALRPSTANLLSG</sequence>
<feature type="transmembrane region" description="Helical" evidence="1">
    <location>
        <begin position="6"/>
        <end position="28"/>
    </location>
</feature>
<feature type="transmembrane region" description="Helical" evidence="1">
    <location>
        <begin position="176"/>
        <end position="195"/>
    </location>
</feature>
<gene>
    <name evidence="2" type="ORF">MVEN_01310600</name>
</gene>
<keyword evidence="1" id="KW-0812">Transmembrane</keyword>
<dbReference type="AlphaFoldDB" id="A0A8H6XZT1"/>
<evidence type="ECO:0000313" key="3">
    <source>
        <dbReference type="Proteomes" id="UP000620124"/>
    </source>
</evidence>
<comment type="caution">
    <text evidence="2">The sequence shown here is derived from an EMBL/GenBank/DDBJ whole genome shotgun (WGS) entry which is preliminary data.</text>
</comment>
<keyword evidence="1" id="KW-0472">Membrane</keyword>
<dbReference type="OrthoDB" id="3024701at2759"/>
<feature type="transmembrane region" description="Helical" evidence="1">
    <location>
        <begin position="78"/>
        <end position="96"/>
    </location>
</feature>
<keyword evidence="1" id="KW-1133">Transmembrane helix</keyword>
<organism evidence="2 3">
    <name type="scientific">Mycena venus</name>
    <dbReference type="NCBI Taxonomy" id="2733690"/>
    <lineage>
        <taxon>Eukaryota</taxon>
        <taxon>Fungi</taxon>
        <taxon>Dikarya</taxon>
        <taxon>Basidiomycota</taxon>
        <taxon>Agaricomycotina</taxon>
        <taxon>Agaricomycetes</taxon>
        <taxon>Agaricomycetidae</taxon>
        <taxon>Agaricales</taxon>
        <taxon>Marasmiineae</taxon>
        <taxon>Mycenaceae</taxon>
        <taxon>Mycena</taxon>
    </lineage>
</organism>